<proteinExistence type="predicted"/>
<organism evidence="1 2">
    <name type="scientific">Niastella caeni</name>
    <dbReference type="NCBI Taxonomy" id="2569763"/>
    <lineage>
        <taxon>Bacteria</taxon>
        <taxon>Pseudomonadati</taxon>
        <taxon>Bacteroidota</taxon>
        <taxon>Chitinophagia</taxon>
        <taxon>Chitinophagales</taxon>
        <taxon>Chitinophagaceae</taxon>
        <taxon>Niastella</taxon>
    </lineage>
</organism>
<reference evidence="1 2" key="1">
    <citation type="submission" date="2019-04" db="EMBL/GenBank/DDBJ databases">
        <title>Niastella caeni sp. nov., isolated from activated sludge.</title>
        <authorList>
            <person name="Sheng M."/>
        </authorList>
    </citation>
    <scope>NUCLEOTIDE SEQUENCE [LARGE SCALE GENOMIC DNA]</scope>
    <source>
        <strain evidence="1 2">HX-2-15</strain>
    </source>
</reference>
<name>A0A4S8HK02_9BACT</name>
<accession>A0A4S8HK02</accession>
<dbReference type="RefSeq" id="WP_136579594.1">
    <property type="nucleotide sequence ID" value="NZ_STFF01000007.1"/>
</dbReference>
<evidence type="ECO:0000313" key="1">
    <source>
        <dbReference type="EMBL" id="THU34951.1"/>
    </source>
</evidence>
<gene>
    <name evidence="1" type="ORF">FAM09_23465</name>
</gene>
<comment type="caution">
    <text evidence="1">The sequence shown here is derived from an EMBL/GenBank/DDBJ whole genome shotgun (WGS) entry which is preliminary data.</text>
</comment>
<keyword evidence="2" id="KW-1185">Reference proteome</keyword>
<protein>
    <submittedName>
        <fullName evidence="1">Uncharacterized protein</fullName>
    </submittedName>
</protein>
<evidence type="ECO:0000313" key="2">
    <source>
        <dbReference type="Proteomes" id="UP000306918"/>
    </source>
</evidence>
<dbReference type="EMBL" id="STFF01000007">
    <property type="protein sequence ID" value="THU34951.1"/>
    <property type="molecule type" value="Genomic_DNA"/>
</dbReference>
<dbReference type="Proteomes" id="UP000306918">
    <property type="component" value="Unassembled WGS sequence"/>
</dbReference>
<sequence length="136" mass="15303">MELRLLRAQFPNSMMGQLFMNNQLLCIYVGANNQKGWTPIAGLPDGRYCLHKPGEENKHGSIQVTSANNRKPLRMKLSNLLHDELTGYDKEAPLYLSWKSGQQQMTGLAKQNIDKVIAAIDNGDEVHLTIFSQYLG</sequence>
<dbReference type="OrthoDB" id="707810at2"/>
<dbReference type="AlphaFoldDB" id="A0A4S8HK02"/>